<proteinExistence type="predicted"/>
<dbReference type="Gene3D" id="3.80.10.10">
    <property type="entry name" value="Ribonuclease Inhibitor"/>
    <property type="match status" value="2"/>
</dbReference>
<dbReference type="InterPro" id="IPR001611">
    <property type="entry name" value="Leu-rich_rpt"/>
</dbReference>
<dbReference type="InterPro" id="IPR003591">
    <property type="entry name" value="Leu-rich_rpt_typical-subtyp"/>
</dbReference>
<evidence type="ECO:0000256" key="2">
    <source>
        <dbReference type="ARBA" id="ARBA00022737"/>
    </source>
</evidence>
<keyword evidence="1" id="KW-0433">Leucine-rich repeat</keyword>
<evidence type="ECO:0000313" key="5">
    <source>
        <dbReference type="Proteomes" id="UP001154114"/>
    </source>
</evidence>
<evidence type="ECO:0000256" key="1">
    <source>
        <dbReference type="ARBA" id="ARBA00022614"/>
    </source>
</evidence>
<dbReference type="AlphaFoldDB" id="A0A9P0BLA9"/>
<dbReference type="SMART" id="SM00364">
    <property type="entry name" value="LRR_BAC"/>
    <property type="match status" value="4"/>
</dbReference>
<reference evidence="4" key="1">
    <citation type="submission" date="2021-12" db="EMBL/GenBank/DDBJ databases">
        <authorList>
            <person name="King R."/>
        </authorList>
    </citation>
    <scope>NUCLEOTIDE SEQUENCE</scope>
</reference>
<evidence type="ECO:0000313" key="4">
    <source>
        <dbReference type="EMBL" id="CAH0579024.1"/>
    </source>
</evidence>
<dbReference type="SMART" id="SM00365">
    <property type="entry name" value="LRR_SD22"/>
    <property type="match status" value="5"/>
</dbReference>
<dbReference type="Proteomes" id="UP001154114">
    <property type="component" value="Chromosome 10"/>
</dbReference>
<dbReference type="InterPro" id="IPR050216">
    <property type="entry name" value="LRR_domain-containing"/>
</dbReference>
<dbReference type="InterPro" id="IPR032675">
    <property type="entry name" value="LRR_dom_sf"/>
</dbReference>
<evidence type="ECO:0008006" key="6">
    <source>
        <dbReference type="Google" id="ProtNLM"/>
    </source>
</evidence>
<keyword evidence="5" id="KW-1185">Reference proteome</keyword>
<dbReference type="SUPFAM" id="SSF52058">
    <property type="entry name" value="L domain-like"/>
    <property type="match status" value="1"/>
</dbReference>
<gene>
    <name evidence="4" type="ORF">CINC_LOCUS858</name>
</gene>
<keyword evidence="2" id="KW-0677">Repeat</keyword>
<dbReference type="PANTHER" id="PTHR48051">
    <property type="match status" value="1"/>
</dbReference>
<dbReference type="EMBL" id="LR824013">
    <property type="protein sequence ID" value="CAH0579024.1"/>
    <property type="molecule type" value="Genomic_DNA"/>
</dbReference>
<evidence type="ECO:0000256" key="3">
    <source>
        <dbReference type="SAM" id="MobiDB-lite"/>
    </source>
</evidence>
<name>A0A9P0BLA9_CHRIL</name>
<protein>
    <recommendedName>
        <fullName evidence="6">Leucine rich repeat protein</fullName>
    </recommendedName>
</protein>
<dbReference type="PROSITE" id="PS51450">
    <property type="entry name" value="LRR"/>
    <property type="match status" value="2"/>
</dbReference>
<dbReference type="Pfam" id="PF13855">
    <property type="entry name" value="LRR_8"/>
    <property type="match status" value="2"/>
</dbReference>
<sequence length="479" mass="55531">MVGTKETDEKTSNIINGINNHHLCKVDYQNNITVLDLTNRKISSLSEELIVLPNLTHLNISHNRLTEVPKTVMNLKNLAVLDISYNSIIFFDDPPSFCDTIEKLDISNNKLEGPPLWVWVEKPKELSKLNISNNKFICQSLVNGYFEELLQYNTLVYEIDIHNCNLNKHMKLLATCCNCRVISLGCKEYNCGALNQLEHLPCSGLDKCLDVEKLYLSNTQIYDINSDIDIFKYLKELDLSQNYIHSLPNEFSNLENLQICILSYNKLLYLPDNLNKLSKLERLYLNNNELCMLPDNLQELPCLKTLDLYSNYLCDGLEFLHSLEELDLAQNYFIEPDDEKYLMKKDKLRLNCIDRLDGQKLEAVRDESEYSHSEIDDEELYDAINNGCQVEQVSPCSRSSTPEDWDSDEYWIPLYLKPITPPRSPWLFFVKKKMEEGNFCPMDAHPISIAEKVKYEKMINPQPEYESDGQFDDYSGDES</sequence>
<accession>A0A9P0BLA9</accession>
<dbReference type="SMART" id="SM00369">
    <property type="entry name" value="LRR_TYP"/>
    <property type="match status" value="4"/>
</dbReference>
<dbReference type="OrthoDB" id="2021138at2759"/>
<feature type="region of interest" description="Disordered" evidence="3">
    <location>
        <begin position="459"/>
        <end position="479"/>
    </location>
</feature>
<dbReference type="GO" id="GO:0005737">
    <property type="term" value="C:cytoplasm"/>
    <property type="evidence" value="ECO:0007669"/>
    <property type="project" value="TreeGrafter"/>
</dbReference>
<feature type="compositionally biased region" description="Acidic residues" evidence="3">
    <location>
        <begin position="465"/>
        <end position="479"/>
    </location>
</feature>
<dbReference type="PANTHER" id="PTHR48051:SF1">
    <property type="entry name" value="RAS SUPPRESSOR PROTEIN 1"/>
    <property type="match status" value="1"/>
</dbReference>
<organism evidence="4 5">
    <name type="scientific">Chrysodeixis includens</name>
    <name type="common">Soybean looper</name>
    <name type="synonym">Pseudoplusia includens</name>
    <dbReference type="NCBI Taxonomy" id="689277"/>
    <lineage>
        <taxon>Eukaryota</taxon>
        <taxon>Metazoa</taxon>
        <taxon>Ecdysozoa</taxon>
        <taxon>Arthropoda</taxon>
        <taxon>Hexapoda</taxon>
        <taxon>Insecta</taxon>
        <taxon>Pterygota</taxon>
        <taxon>Neoptera</taxon>
        <taxon>Endopterygota</taxon>
        <taxon>Lepidoptera</taxon>
        <taxon>Glossata</taxon>
        <taxon>Ditrysia</taxon>
        <taxon>Noctuoidea</taxon>
        <taxon>Noctuidae</taxon>
        <taxon>Plusiinae</taxon>
        <taxon>Chrysodeixis</taxon>
    </lineage>
</organism>